<proteinExistence type="predicted"/>
<dbReference type="GO" id="GO:0000796">
    <property type="term" value="C:condensin complex"/>
    <property type="evidence" value="ECO:0007669"/>
    <property type="project" value="TreeGrafter"/>
</dbReference>
<evidence type="ECO:0000313" key="4">
    <source>
        <dbReference type="Proteomes" id="UP000593562"/>
    </source>
</evidence>
<dbReference type="PANTHER" id="PTHR43941">
    <property type="entry name" value="STRUCTURAL MAINTENANCE OF CHROMOSOMES PROTEIN 2"/>
    <property type="match status" value="1"/>
</dbReference>
<comment type="caution">
    <text evidence="3">The sequence shown here is derived from an EMBL/GenBank/DDBJ whole genome shotgun (WGS) entry which is preliminary data.</text>
</comment>
<evidence type="ECO:0000256" key="1">
    <source>
        <dbReference type="SAM" id="Coils"/>
    </source>
</evidence>
<accession>A0A7J7BYF4</accession>
<gene>
    <name evidence="3" type="ORF">HS088_TW22G00579</name>
</gene>
<dbReference type="PANTHER" id="PTHR43941:SF5">
    <property type="entry name" value="ELKS_RAB6-INTERACTING_CAST FAMILY PROTEIN"/>
    <property type="match status" value="1"/>
</dbReference>
<reference evidence="3 4" key="1">
    <citation type="journal article" date="2020" name="Nat. Commun.">
        <title>Genome of Tripterygium wilfordii and identification of cytochrome P450 involved in triptolide biosynthesis.</title>
        <authorList>
            <person name="Tu L."/>
            <person name="Su P."/>
            <person name="Zhang Z."/>
            <person name="Gao L."/>
            <person name="Wang J."/>
            <person name="Hu T."/>
            <person name="Zhou J."/>
            <person name="Zhang Y."/>
            <person name="Zhao Y."/>
            <person name="Liu Y."/>
            <person name="Song Y."/>
            <person name="Tong Y."/>
            <person name="Lu Y."/>
            <person name="Yang J."/>
            <person name="Xu C."/>
            <person name="Jia M."/>
            <person name="Peters R.J."/>
            <person name="Huang L."/>
            <person name="Gao W."/>
        </authorList>
    </citation>
    <scope>NUCLEOTIDE SEQUENCE [LARGE SCALE GENOMIC DNA]</scope>
    <source>
        <strain evidence="4">cv. XIE 37</strain>
        <tissue evidence="3">Leaf</tissue>
    </source>
</reference>
<dbReference type="EMBL" id="JAAARO010000022">
    <property type="protein sequence ID" value="KAF5726894.1"/>
    <property type="molecule type" value="Genomic_DNA"/>
</dbReference>
<dbReference type="AlphaFoldDB" id="A0A7J7BYF4"/>
<dbReference type="OrthoDB" id="10255522at2759"/>
<keyword evidence="4" id="KW-1185">Reference proteome</keyword>
<protein>
    <recommendedName>
        <fullName evidence="5">MAR-binding filament-like protein 1-1</fullName>
    </recommendedName>
</protein>
<dbReference type="Gene3D" id="1.10.287.1490">
    <property type="match status" value="2"/>
</dbReference>
<feature type="coiled-coil region" evidence="1">
    <location>
        <begin position="151"/>
        <end position="607"/>
    </location>
</feature>
<feature type="compositionally biased region" description="Polar residues" evidence="2">
    <location>
        <begin position="698"/>
        <end position="708"/>
    </location>
</feature>
<dbReference type="InParanoid" id="A0A7J7BYF4"/>
<sequence length="744" mass="82991">MGYVAGSSLLPQYLHHSLSPPSSCSCSSQSTLCFVKNAVTKGKSRATVASLRQDDRGDAMFSQRRVFLFVGLSVLPSLRLRARAIEDLAKSEESGLKTTEENQKAEQALQRGSSSNPILSLLNGLGIFTAGMLGALYALAQKEKKASDATIESITKKLKEKETSVVVLEKDFESKLLKQEEEKLKQLRKEKEEQQNLINRLNSASSVITGLGQELKNEKRIIGDLKVQFESSQDKLAEAGEEKKTVEKKLKEKLDFIGGLEDKLKLLASELKEKEDSIQNLSSALAEKELELENLSSTHEQTKNDLVEADNEIKGLRDELVNNRKELESKNSTAEELNAMVNSLTVERDECKKRFDTLLKEYSNLESKSKKNAAYSANIIGEMESEVNQLKERLDFALNEVSGNQAAISDLTQERDDLRQMLDLELSNVNNLKEELQITQDSLGKSRNEASDLTKQLKQSKDLCRELEADISKVKAEFAEARQTLQKSLNDEKRSGEVLARELTVTNELLKKTTGDLQVLSHELNAAAEERANLQKELVDAYKKAETAATDLKVEKNTVSSLSKEFQALEKQVLKDKESRKSLEADLEEATKSLDEMNRNALTLSKELDTAFSQISSLEDEKEVLYRTLTERKNASKEAQENMEDAHNLVMRLGTERDTLLKKTKKLEDELASAKGEILRLRSRVNSSKVPVNDQPAGKSQVSSSKALVNNDKLPGKGEAESKVTVTARRNSRRRKTGSESDSV</sequence>
<keyword evidence="1" id="KW-0175">Coiled coil</keyword>
<feature type="compositionally biased region" description="Basic and acidic residues" evidence="2">
    <location>
        <begin position="91"/>
        <end position="104"/>
    </location>
</feature>
<organism evidence="3 4">
    <name type="scientific">Tripterygium wilfordii</name>
    <name type="common">Thunder God vine</name>
    <dbReference type="NCBI Taxonomy" id="458696"/>
    <lineage>
        <taxon>Eukaryota</taxon>
        <taxon>Viridiplantae</taxon>
        <taxon>Streptophyta</taxon>
        <taxon>Embryophyta</taxon>
        <taxon>Tracheophyta</taxon>
        <taxon>Spermatophyta</taxon>
        <taxon>Magnoliopsida</taxon>
        <taxon>eudicotyledons</taxon>
        <taxon>Gunneridae</taxon>
        <taxon>Pentapetalae</taxon>
        <taxon>rosids</taxon>
        <taxon>fabids</taxon>
        <taxon>Celastrales</taxon>
        <taxon>Celastraceae</taxon>
        <taxon>Tripterygium</taxon>
    </lineage>
</organism>
<evidence type="ECO:0000313" key="3">
    <source>
        <dbReference type="EMBL" id="KAF5726894.1"/>
    </source>
</evidence>
<dbReference type="GO" id="GO:0003682">
    <property type="term" value="F:chromatin binding"/>
    <property type="evidence" value="ECO:0007669"/>
    <property type="project" value="TreeGrafter"/>
</dbReference>
<dbReference type="GO" id="GO:0007076">
    <property type="term" value="P:mitotic chromosome condensation"/>
    <property type="evidence" value="ECO:0007669"/>
    <property type="project" value="TreeGrafter"/>
</dbReference>
<evidence type="ECO:0000256" key="2">
    <source>
        <dbReference type="SAM" id="MobiDB-lite"/>
    </source>
</evidence>
<dbReference type="Proteomes" id="UP000593562">
    <property type="component" value="Unassembled WGS sequence"/>
</dbReference>
<evidence type="ECO:0008006" key="5">
    <source>
        <dbReference type="Google" id="ProtNLM"/>
    </source>
</evidence>
<dbReference type="FunCoup" id="A0A7J7BYF4">
    <property type="interactions" value="1598"/>
</dbReference>
<feature type="region of interest" description="Disordered" evidence="2">
    <location>
        <begin position="685"/>
        <end position="744"/>
    </location>
</feature>
<feature type="region of interest" description="Disordered" evidence="2">
    <location>
        <begin position="91"/>
        <end position="111"/>
    </location>
</feature>
<dbReference type="GO" id="GO:0000793">
    <property type="term" value="C:condensed chromosome"/>
    <property type="evidence" value="ECO:0007669"/>
    <property type="project" value="TreeGrafter"/>
</dbReference>
<dbReference type="GO" id="GO:0000785">
    <property type="term" value="C:chromatin"/>
    <property type="evidence" value="ECO:0007669"/>
    <property type="project" value="TreeGrafter"/>
</dbReference>
<feature type="coiled-coil region" evidence="1">
    <location>
        <begin position="657"/>
        <end position="684"/>
    </location>
</feature>
<name>A0A7J7BYF4_TRIWF</name>